<dbReference type="OrthoDB" id="5951953at2"/>
<evidence type="ECO:0008006" key="4">
    <source>
        <dbReference type="Google" id="ProtNLM"/>
    </source>
</evidence>
<accession>A0A1M5NDC3</accession>
<dbReference type="STRING" id="1089305.SAMN05444148_1166"/>
<keyword evidence="1" id="KW-0175">Coiled coil</keyword>
<feature type="coiled-coil region" evidence="1">
    <location>
        <begin position="143"/>
        <end position="174"/>
    </location>
</feature>
<reference evidence="3" key="1">
    <citation type="submission" date="2016-11" db="EMBL/GenBank/DDBJ databases">
        <authorList>
            <person name="Varghese N."/>
            <person name="Submissions S."/>
        </authorList>
    </citation>
    <scope>NUCLEOTIDE SEQUENCE [LARGE SCALE GENOMIC DNA]</scope>
    <source>
        <strain evidence="3">DSM 25330</strain>
    </source>
</reference>
<dbReference type="Proteomes" id="UP000184522">
    <property type="component" value="Unassembled WGS sequence"/>
</dbReference>
<organism evidence="2 3">
    <name type="scientific">Winogradskyella jejuensis</name>
    <dbReference type="NCBI Taxonomy" id="1089305"/>
    <lineage>
        <taxon>Bacteria</taxon>
        <taxon>Pseudomonadati</taxon>
        <taxon>Bacteroidota</taxon>
        <taxon>Flavobacteriia</taxon>
        <taxon>Flavobacteriales</taxon>
        <taxon>Flavobacteriaceae</taxon>
        <taxon>Winogradskyella</taxon>
    </lineage>
</organism>
<evidence type="ECO:0000313" key="3">
    <source>
        <dbReference type="Proteomes" id="UP000184522"/>
    </source>
</evidence>
<dbReference type="EMBL" id="FQWS01000001">
    <property type="protein sequence ID" value="SHG87472.1"/>
    <property type="molecule type" value="Genomic_DNA"/>
</dbReference>
<sequence length="180" mass="20605">MKYVISLIIVLFTFSGFSQTLKKPSEGKAMVYIMRSNDLGGAMNFRVYDKDLFLGALPSRAYFTYECDPGEHLFWAASENRDYVEANLEAGKTYVIDLRAKMGMFIAAVGVEPYTPNNKRHVKRVNKVLKKHINANIVEADRTSEKEENIEKAMKAYNRIKDNTNSKIKRLTADMNFNNN</sequence>
<keyword evidence="3" id="KW-1185">Reference proteome</keyword>
<gene>
    <name evidence="2" type="ORF">SAMN05444148_1166</name>
</gene>
<name>A0A1M5NDC3_9FLAO</name>
<proteinExistence type="predicted"/>
<protein>
    <recommendedName>
        <fullName evidence="4">DUF2846 domain-containing protein</fullName>
    </recommendedName>
</protein>
<dbReference type="RefSeq" id="WP_073084149.1">
    <property type="nucleotide sequence ID" value="NZ_FQWS01000001.1"/>
</dbReference>
<dbReference type="AlphaFoldDB" id="A0A1M5NDC3"/>
<evidence type="ECO:0000313" key="2">
    <source>
        <dbReference type="EMBL" id="SHG87472.1"/>
    </source>
</evidence>
<evidence type="ECO:0000256" key="1">
    <source>
        <dbReference type="SAM" id="Coils"/>
    </source>
</evidence>